<protein>
    <recommendedName>
        <fullName evidence="3">non-specific serine/threonine protein kinase</fullName>
        <ecNumber evidence="3">2.7.11.1</ecNumber>
    </recommendedName>
</protein>
<keyword evidence="15 20" id="KW-0472">Membrane</keyword>
<comment type="subcellular location">
    <subcellularLocation>
        <location evidence="1">Cell membrane</location>
        <topology evidence="1">Single-pass membrane protein</topology>
    </subcellularLocation>
</comment>
<dbReference type="InterPro" id="IPR000719">
    <property type="entry name" value="Prot_kinase_dom"/>
</dbReference>
<dbReference type="PANTHER" id="PTHR48005:SF88">
    <property type="entry name" value="PROTEIN KINASE DOMAIN-CONTAINING PROTEIN"/>
    <property type="match status" value="1"/>
</dbReference>
<evidence type="ECO:0000256" key="19">
    <source>
        <dbReference type="PROSITE-ProRule" id="PRU10141"/>
    </source>
</evidence>
<comment type="catalytic activity">
    <reaction evidence="17">
        <text>L-threonyl-[protein] + ATP = O-phospho-L-threonyl-[protein] + ADP + H(+)</text>
        <dbReference type="Rhea" id="RHEA:46608"/>
        <dbReference type="Rhea" id="RHEA-COMP:11060"/>
        <dbReference type="Rhea" id="RHEA-COMP:11605"/>
        <dbReference type="ChEBI" id="CHEBI:15378"/>
        <dbReference type="ChEBI" id="CHEBI:30013"/>
        <dbReference type="ChEBI" id="CHEBI:30616"/>
        <dbReference type="ChEBI" id="CHEBI:61977"/>
        <dbReference type="ChEBI" id="CHEBI:456216"/>
        <dbReference type="EC" id="2.7.11.1"/>
    </reaction>
</comment>
<evidence type="ECO:0000256" key="3">
    <source>
        <dbReference type="ARBA" id="ARBA00012513"/>
    </source>
</evidence>
<evidence type="ECO:0000256" key="10">
    <source>
        <dbReference type="ARBA" id="ARBA00022737"/>
    </source>
</evidence>
<evidence type="ECO:0000256" key="12">
    <source>
        <dbReference type="ARBA" id="ARBA00022777"/>
    </source>
</evidence>
<dbReference type="PROSITE" id="PS50011">
    <property type="entry name" value="PROTEIN_KINASE_DOM"/>
    <property type="match status" value="1"/>
</dbReference>
<keyword evidence="16" id="KW-0325">Glycoprotein</keyword>
<evidence type="ECO:0000256" key="4">
    <source>
        <dbReference type="ARBA" id="ARBA00022475"/>
    </source>
</evidence>
<feature type="transmembrane region" description="Helical" evidence="20">
    <location>
        <begin position="12"/>
        <end position="34"/>
    </location>
</feature>
<organism evidence="22 23">
    <name type="scientific">Linum trigynum</name>
    <dbReference type="NCBI Taxonomy" id="586398"/>
    <lineage>
        <taxon>Eukaryota</taxon>
        <taxon>Viridiplantae</taxon>
        <taxon>Streptophyta</taxon>
        <taxon>Embryophyta</taxon>
        <taxon>Tracheophyta</taxon>
        <taxon>Spermatophyta</taxon>
        <taxon>Magnoliopsida</taxon>
        <taxon>eudicotyledons</taxon>
        <taxon>Gunneridae</taxon>
        <taxon>Pentapetalae</taxon>
        <taxon>rosids</taxon>
        <taxon>fabids</taxon>
        <taxon>Malpighiales</taxon>
        <taxon>Linaceae</taxon>
        <taxon>Linum</taxon>
    </lineage>
</organism>
<dbReference type="PROSITE" id="PS00108">
    <property type="entry name" value="PROTEIN_KINASE_ST"/>
    <property type="match status" value="1"/>
</dbReference>
<feature type="domain" description="Protein kinase" evidence="21">
    <location>
        <begin position="721"/>
        <end position="1049"/>
    </location>
</feature>
<keyword evidence="4" id="KW-1003">Cell membrane</keyword>
<dbReference type="SUPFAM" id="SSF52058">
    <property type="entry name" value="L domain-like"/>
    <property type="match status" value="2"/>
</dbReference>
<comment type="similarity">
    <text evidence="2">Belongs to the protein kinase superfamily. Ser/Thr protein kinase family.</text>
</comment>
<dbReference type="Proteomes" id="UP001497516">
    <property type="component" value="Chromosome 8"/>
</dbReference>
<evidence type="ECO:0000256" key="18">
    <source>
        <dbReference type="ARBA" id="ARBA00048679"/>
    </source>
</evidence>
<dbReference type="InterPro" id="IPR003591">
    <property type="entry name" value="Leu-rich_rpt_typical-subtyp"/>
</dbReference>
<evidence type="ECO:0000256" key="8">
    <source>
        <dbReference type="ARBA" id="ARBA00022692"/>
    </source>
</evidence>
<keyword evidence="11 19" id="KW-0547">Nucleotide-binding</keyword>
<dbReference type="InterPro" id="IPR001611">
    <property type="entry name" value="Leu-rich_rpt"/>
</dbReference>
<keyword evidence="12" id="KW-0418">Kinase</keyword>
<dbReference type="InterPro" id="IPR008271">
    <property type="entry name" value="Ser/Thr_kinase_AS"/>
</dbReference>
<dbReference type="InterPro" id="IPR032675">
    <property type="entry name" value="LRR_dom_sf"/>
</dbReference>
<dbReference type="Pfam" id="PF08263">
    <property type="entry name" value="LRRNT_2"/>
    <property type="match status" value="1"/>
</dbReference>
<dbReference type="SMART" id="SM00220">
    <property type="entry name" value="S_TKc"/>
    <property type="match status" value="1"/>
</dbReference>
<dbReference type="Pfam" id="PF00560">
    <property type="entry name" value="LRR_1"/>
    <property type="match status" value="3"/>
</dbReference>
<evidence type="ECO:0000256" key="13">
    <source>
        <dbReference type="ARBA" id="ARBA00022840"/>
    </source>
</evidence>
<dbReference type="InterPro" id="IPR051420">
    <property type="entry name" value="Ser_Thr_Kinases_DiverseReg"/>
</dbReference>
<evidence type="ECO:0000256" key="2">
    <source>
        <dbReference type="ARBA" id="ARBA00008684"/>
    </source>
</evidence>
<sequence length="1065" mass="116350">MSKNSVLLLTTIYYSLLVLINLLLLLSPLINFLASPANASSSSTNETDRLALLEFRKGIVSNPHGVFQSWNDSVHFCNWVGVSCSGKQRVVSLAIPQQDLVGTLSPYIGNLSFLRAISLDNNTFHGEIPVEISNLLRLQELNISRNSLSGEIPDNLTRCAELRIIHLQYNRLQGRIPWGIGLLSELVFFRIGDNNLTGEIPPSVGNLSKLINFGAPFLNLVGTIPESLGNLESLYKFALGGNQLSGPIPRSLFNITPLSIIGLPWNQFTGRLPEDIGFTLPNLQQFGISKNQFVGSIPDSFCNATQLQIIDINRNNLVGQIPNCLGNLPSLYSLAFEFNQLGTYSATDFEFFTGLQNCTQLKYLAMGANKFGGVLPSSIANLSVQLIQFDVSANKLTGDIPAGFEKFVNLNNIGLSFNRFRGVIPSYFTKLPNLQSLHLAGNQLSGRIPATIGNLTLLSDLDISNNRLGGIIPIGIRSCLQLINLDVSGNTLSGVIPGEVFTLPSLTMLLNLSRNKFTGNLPAEIGKLGYLNALDISHNLLTGEIPNAIGNCKSLEYLYMQGNSFSNSIPPSLASLKGLLVLDLSRNDLHGEIPPDLRNINYQYLNLSFNHLQGQVPMGGIFSNASGLSLAGNSMLCGGVLDLHLPKCPIDKTAKHHGIHSRRIYVAIISIFVGLSFFSLSAFLLIFKARRSSKKPSQEYSISPSFMRVSYIDLYRATNGFSSDCLIGSGSFGNVYKAKLEDTDTIVAIKVLKLEQRKAYKSLAAECNALRSIRHRNLVRIVSFCSSLDNNGDEFRALVYEYMANGNLEKWLHDMDSSRSLNLVQRLNIAIDVASALHYLHDLCETPIVHCDLKPSNVLLDDDMVAHLSDFGIARILSGEEDTASSSTIGIKGTIGYTPPEYGMGGAASKEGDVYSFGILLLELFSGKRPTDQMFRDGRNLQEFARAGLPDMISAVLDPVLFLDGDRIEAAEGECGGGGGGDDEITEAVALRQRDRELTEERLMRSSQYRSCLVSVVEIGIACSLESPAERMKTADVSRKLQCVRDAFVASTVRRTRARPALDPA</sequence>
<evidence type="ECO:0000256" key="1">
    <source>
        <dbReference type="ARBA" id="ARBA00004162"/>
    </source>
</evidence>
<dbReference type="FunFam" id="3.80.10.10:FF:000288">
    <property type="entry name" value="LRR receptor-like serine/threonine-protein kinase EFR"/>
    <property type="match status" value="1"/>
</dbReference>
<evidence type="ECO:0000256" key="20">
    <source>
        <dbReference type="SAM" id="Phobius"/>
    </source>
</evidence>
<dbReference type="EC" id="2.7.11.1" evidence="3"/>
<dbReference type="PROSITE" id="PS00107">
    <property type="entry name" value="PROTEIN_KINASE_ATP"/>
    <property type="match status" value="1"/>
</dbReference>
<evidence type="ECO:0000256" key="5">
    <source>
        <dbReference type="ARBA" id="ARBA00022527"/>
    </source>
</evidence>
<proteinExistence type="inferred from homology"/>
<keyword evidence="13 19" id="KW-0067">ATP-binding</keyword>
<dbReference type="GO" id="GO:0004674">
    <property type="term" value="F:protein serine/threonine kinase activity"/>
    <property type="evidence" value="ECO:0007669"/>
    <property type="project" value="UniProtKB-KW"/>
</dbReference>
<feature type="binding site" evidence="19">
    <location>
        <position position="750"/>
    </location>
    <ligand>
        <name>ATP</name>
        <dbReference type="ChEBI" id="CHEBI:30616"/>
    </ligand>
</feature>
<keyword evidence="5" id="KW-0723">Serine/threonine-protein kinase</keyword>
<keyword evidence="23" id="KW-1185">Reference proteome</keyword>
<dbReference type="Gene3D" id="1.10.510.10">
    <property type="entry name" value="Transferase(Phosphotransferase) domain 1"/>
    <property type="match status" value="1"/>
</dbReference>
<dbReference type="FunFam" id="3.30.200.20:FF:000432">
    <property type="entry name" value="LRR receptor-like serine/threonine-protein kinase EFR"/>
    <property type="match status" value="1"/>
</dbReference>
<reference evidence="22 23" key="1">
    <citation type="submission" date="2024-04" db="EMBL/GenBank/DDBJ databases">
        <authorList>
            <person name="Fracassetti M."/>
        </authorList>
    </citation>
    <scope>NUCLEOTIDE SEQUENCE [LARGE SCALE GENOMIC DNA]</scope>
</reference>
<keyword evidence="7" id="KW-0808">Transferase</keyword>
<keyword evidence="6" id="KW-0433">Leucine-rich repeat</keyword>
<dbReference type="AlphaFoldDB" id="A0AAV2G3D8"/>
<evidence type="ECO:0000256" key="11">
    <source>
        <dbReference type="ARBA" id="ARBA00022741"/>
    </source>
</evidence>
<comment type="catalytic activity">
    <reaction evidence="18">
        <text>L-seryl-[protein] + ATP = O-phospho-L-seryl-[protein] + ADP + H(+)</text>
        <dbReference type="Rhea" id="RHEA:17989"/>
        <dbReference type="Rhea" id="RHEA-COMP:9863"/>
        <dbReference type="Rhea" id="RHEA-COMP:11604"/>
        <dbReference type="ChEBI" id="CHEBI:15378"/>
        <dbReference type="ChEBI" id="CHEBI:29999"/>
        <dbReference type="ChEBI" id="CHEBI:30616"/>
        <dbReference type="ChEBI" id="CHEBI:83421"/>
        <dbReference type="ChEBI" id="CHEBI:456216"/>
        <dbReference type="EC" id="2.7.11.1"/>
    </reaction>
</comment>
<evidence type="ECO:0000259" key="21">
    <source>
        <dbReference type="PROSITE" id="PS50011"/>
    </source>
</evidence>
<evidence type="ECO:0000256" key="16">
    <source>
        <dbReference type="ARBA" id="ARBA00023180"/>
    </source>
</evidence>
<dbReference type="InterPro" id="IPR011009">
    <property type="entry name" value="Kinase-like_dom_sf"/>
</dbReference>
<dbReference type="SUPFAM" id="SSF56112">
    <property type="entry name" value="Protein kinase-like (PK-like)"/>
    <property type="match status" value="1"/>
</dbReference>
<dbReference type="GO" id="GO:0005886">
    <property type="term" value="C:plasma membrane"/>
    <property type="evidence" value="ECO:0007669"/>
    <property type="project" value="UniProtKB-SubCell"/>
</dbReference>
<dbReference type="Gene3D" id="3.30.200.20">
    <property type="entry name" value="Phosphorylase Kinase, domain 1"/>
    <property type="match status" value="1"/>
</dbReference>
<evidence type="ECO:0000256" key="14">
    <source>
        <dbReference type="ARBA" id="ARBA00022989"/>
    </source>
</evidence>
<keyword evidence="10" id="KW-0677">Repeat</keyword>
<dbReference type="GO" id="GO:0005524">
    <property type="term" value="F:ATP binding"/>
    <property type="evidence" value="ECO:0007669"/>
    <property type="project" value="UniProtKB-UniRule"/>
</dbReference>
<dbReference type="PANTHER" id="PTHR48005">
    <property type="entry name" value="LEUCINE RICH REPEAT KINASE 2"/>
    <property type="match status" value="1"/>
</dbReference>
<keyword evidence="14 20" id="KW-1133">Transmembrane helix</keyword>
<evidence type="ECO:0000313" key="22">
    <source>
        <dbReference type="EMBL" id="CAL1405141.1"/>
    </source>
</evidence>
<evidence type="ECO:0000313" key="23">
    <source>
        <dbReference type="Proteomes" id="UP001497516"/>
    </source>
</evidence>
<evidence type="ECO:0000256" key="7">
    <source>
        <dbReference type="ARBA" id="ARBA00022679"/>
    </source>
</evidence>
<dbReference type="FunFam" id="3.80.10.10:FF:000095">
    <property type="entry name" value="LRR receptor-like serine/threonine-protein kinase GSO1"/>
    <property type="match status" value="1"/>
</dbReference>
<keyword evidence="8 20" id="KW-0812">Transmembrane</keyword>
<dbReference type="Gene3D" id="3.80.10.10">
    <property type="entry name" value="Ribonuclease Inhibitor"/>
    <property type="match status" value="4"/>
</dbReference>
<evidence type="ECO:0000256" key="15">
    <source>
        <dbReference type="ARBA" id="ARBA00023136"/>
    </source>
</evidence>
<evidence type="ECO:0000256" key="6">
    <source>
        <dbReference type="ARBA" id="ARBA00022614"/>
    </source>
</evidence>
<dbReference type="EMBL" id="OZ034821">
    <property type="protein sequence ID" value="CAL1405141.1"/>
    <property type="molecule type" value="Genomic_DNA"/>
</dbReference>
<keyword evidence="9" id="KW-0732">Signal</keyword>
<dbReference type="InterPro" id="IPR017441">
    <property type="entry name" value="Protein_kinase_ATP_BS"/>
</dbReference>
<dbReference type="SMART" id="SM00369">
    <property type="entry name" value="LRR_TYP"/>
    <property type="match status" value="5"/>
</dbReference>
<accession>A0AAV2G3D8</accession>
<dbReference type="Pfam" id="PF13855">
    <property type="entry name" value="LRR_8"/>
    <property type="match status" value="2"/>
</dbReference>
<evidence type="ECO:0000256" key="9">
    <source>
        <dbReference type="ARBA" id="ARBA00022729"/>
    </source>
</evidence>
<gene>
    <name evidence="22" type="ORF">LTRI10_LOCUS44947</name>
</gene>
<evidence type="ECO:0000256" key="17">
    <source>
        <dbReference type="ARBA" id="ARBA00047899"/>
    </source>
</evidence>
<dbReference type="Pfam" id="PF00069">
    <property type="entry name" value="Pkinase"/>
    <property type="match status" value="1"/>
</dbReference>
<dbReference type="InterPro" id="IPR013210">
    <property type="entry name" value="LRR_N_plant-typ"/>
</dbReference>
<feature type="transmembrane region" description="Helical" evidence="20">
    <location>
        <begin position="664"/>
        <end position="687"/>
    </location>
</feature>
<name>A0AAV2G3D8_9ROSI</name>